<dbReference type="SUPFAM" id="SSF103088">
    <property type="entry name" value="OmpA-like"/>
    <property type="match status" value="1"/>
</dbReference>
<dbReference type="AlphaFoldDB" id="A0A9X3IQG0"/>
<dbReference type="EMBL" id="JAPNOA010000013">
    <property type="protein sequence ID" value="MCY0964132.1"/>
    <property type="molecule type" value="Genomic_DNA"/>
</dbReference>
<name>A0A9X3IQG0_9GAMM</name>
<dbReference type="InterPro" id="IPR036737">
    <property type="entry name" value="OmpA-like_sf"/>
</dbReference>
<keyword evidence="3" id="KW-0998">Cell outer membrane</keyword>
<dbReference type="GO" id="GO:0009279">
    <property type="term" value="C:cell outer membrane"/>
    <property type="evidence" value="ECO:0007669"/>
    <property type="project" value="UniProtKB-SubCell"/>
</dbReference>
<proteinExistence type="predicted"/>
<feature type="domain" description="OmpA-like" evidence="7">
    <location>
        <begin position="110"/>
        <end position="227"/>
    </location>
</feature>
<comment type="subcellular location">
    <subcellularLocation>
        <location evidence="1">Cell outer membrane</location>
    </subcellularLocation>
</comment>
<sequence length="227" mass="23796">MKKMFSTATLSATLAAVLVTSGCTTFDAYTGEEKTSNTAIGAGIGAGVGAVIAYLDNKDEKSSKKRNQRILAAAVGGGAIGGGIGYYMDAQEAKLRKQLRGTGVSVQRDGDNINLIMPGNITFAQSRSDIASSFYDVLNSVVVVLKEYDKTLVVVAGHTDSDGSAEYNQTLSEQRARSVSDYLKSGGINAVRLETVGFGENNPIASNSTAAGKQQNRRVEITLVPAT</sequence>
<dbReference type="InterPro" id="IPR050330">
    <property type="entry name" value="Bact_OuterMem_StrucFunc"/>
</dbReference>
<dbReference type="Pfam" id="PF00691">
    <property type="entry name" value="OmpA"/>
    <property type="match status" value="1"/>
</dbReference>
<dbReference type="PROSITE" id="PS51257">
    <property type="entry name" value="PROKAR_LIPOPROTEIN"/>
    <property type="match status" value="1"/>
</dbReference>
<keyword evidence="2 4" id="KW-0472">Membrane</keyword>
<feature type="transmembrane region" description="Helical" evidence="5">
    <location>
        <begin position="38"/>
        <end position="57"/>
    </location>
</feature>
<evidence type="ECO:0000313" key="8">
    <source>
        <dbReference type="EMBL" id="MCY0964132.1"/>
    </source>
</evidence>
<keyword evidence="5" id="KW-1133">Transmembrane helix</keyword>
<keyword evidence="6" id="KW-0732">Signal</keyword>
<protein>
    <submittedName>
        <fullName evidence="8">OmpA family protein</fullName>
    </submittedName>
</protein>
<dbReference type="PROSITE" id="PS01068">
    <property type="entry name" value="OMPA_1"/>
    <property type="match status" value="1"/>
</dbReference>
<keyword evidence="9" id="KW-1185">Reference proteome</keyword>
<evidence type="ECO:0000256" key="5">
    <source>
        <dbReference type="SAM" id="Phobius"/>
    </source>
</evidence>
<evidence type="ECO:0000256" key="4">
    <source>
        <dbReference type="PROSITE-ProRule" id="PRU00473"/>
    </source>
</evidence>
<dbReference type="PRINTS" id="PR01023">
    <property type="entry name" value="NAFLGMOTY"/>
</dbReference>
<dbReference type="CDD" id="cd07185">
    <property type="entry name" value="OmpA_C-like"/>
    <property type="match status" value="1"/>
</dbReference>
<accession>A0A9X3IQG0</accession>
<evidence type="ECO:0000256" key="2">
    <source>
        <dbReference type="ARBA" id="ARBA00023136"/>
    </source>
</evidence>
<feature type="signal peptide" evidence="6">
    <location>
        <begin position="1"/>
        <end position="28"/>
    </location>
</feature>
<feature type="chain" id="PRO_5040765318" evidence="6">
    <location>
        <begin position="29"/>
        <end position="227"/>
    </location>
</feature>
<feature type="transmembrane region" description="Helical" evidence="5">
    <location>
        <begin position="69"/>
        <end position="88"/>
    </location>
</feature>
<dbReference type="InterPro" id="IPR006690">
    <property type="entry name" value="OMPA-like_CS"/>
</dbReference>
<dbReference type="PROSITE" id="PS51123">
    <property type="entry name" value="OMPA_2"/>
    <property type="match status" value="1"/>
</dbReference>
<gene>
    <name evidence="8" type="ORF">OUO13_02955</name>
</gene>
<dbReference type="PANTHER" id="PTHR30329:SF21">
    <property type="entry name" value="LIPOPROTEIN YIAD-RELATED"/>
    <property type="match status" value="1"/>
</dbReference>
<comment type="caution">
    <text evidence="8">The sequence shown here is derived from an EMBL/GenBank/DDBJ whole genome shotgun (WGS) entry which is preliminary data.</text>
</comment>
<organism evidence="8 9">
    <name type="scientific">Parathalassolituus penaei</name>
    <dbReference type="NCBI Taxonomy" id="2997323"/>
    <lineage>
        <taxon>Bacteria</taxon>
        <taxon>Pseudomonadati</taxon>
        <taxon>Pseudomonadota</taxon>
        <taxon>Gammaproteobacteria</taxon>
        <taxon>Oceanospirillales</taxon>
        <taxon>Oceanospirillaceae</taxon>
        <taxon>Parathalassolituus</taxon>
    </lineage>
</organism>
<dbReference type="Proteomes" id="UP001150830">
    <property type="component" value="Unassembled WGS sequence"/>
</dbReference>
<dbReference type="InterPro" id="IPR006664">
    <property type="entry name" value="OMP_bac"/>
</dbReference>
<evidence type="ECO:0000259" key="7">
    <source>
        <dbReference type="PROSITE" id="PS51123"/>
    </source>
</evidence>
<dbReference type="PRINTS" id="PR01021">
    <property type="entry name" value="OMPADOMAIN"/>
</dbReference>
<evidence type="ECO:0000256" key="3">
    <source>
        <dbReference type="ARBA" id="ARBA00023237"/>
    </source>
</evidence>
<dbReference type="PANTHER" id="PTHR30329">
    <property type="entry name" value="STATOR ELEMENT OF FLAGELLAR MOTOR COMPLEX"/>
    <property type="match status" value="1"/>
</dbReference>
<evidence type="ECO:0000256" key="6">
    <source>
        <dbReference type="SAM" id="SignalP"/>
    </source>
</evidence>
<keyword evidence="5" id="KW-0812">Transmembrane</keyword>
<dbReference type="RefSeq" id="WP_283172351.1">
    <property type="nucleotide sequence ID" value="NZ_JAPNOA010000013.1"/>
</dbReference>
<evidence type="ECO:0000313" key="9">
    <source>
        <dbReference type="Proteomes" id="UP001150830"/>
    </source>
</evidence>
<dbReference type="InterPro" id="IPR006665">
    <property type="entry name" value="OmpA-like"/>
</dbReference>
<evidence type="ECO:0000256" key="1">
    <source>
        <dbReference type="ARBA" id="ARBA00004442"/>
    </source>
</evidence>
<reference evidence="8" key="1">
    <citation type="submission" date="2022-11" db="EMBL/GenBank/DDBJ databases">
        <title>Parathalassolutuus dongxingensis gen. nov., sp. nov., a novel member of family Oceanospirillaceae isolated from a coastal shrimp pond in Guangxi, China.</title>
        <authorList>
            <person name="Chen H."/>
        </authorList>
    </citation>
    <scope>NUCLEOTIDE SEQUENCE</scope>
    <source>
        <strain evidence="8">G-43</strain>
    </source>
</reference>
<dbReference type="Gene3D" id="3.30.1330.60">
    <property type="entry name" value="OmpA-like domain"/>
    <property type="match status" value="1"/>
</dbReference>